<feature type="domain" description="Ketosynthase family 3 (KS3)" evidence="18">
    <location>
        <begin position="2"/>
        <end position="425"/>
    </location>
</feature>
<evidence type="ECO:0000256" key="10">
    <source>
        <dbReference type="ARBA" id="ARBA00023160"/>
    </source>
</evidence>
<dbReference type="GO" id="GO:0004315">
    <property type="term" value="F:3-oxoacyl-[acyl-carrier-protein] synthase activity"/>
    <property type="evidence" value="ECO:0007669"/>
    <property type="project" value="UniProtKB-EC"/>
</dbReference>
<dbReference type="InterPro" id="IPR014030">
    <property type="entry name" value="Ketoacyl_synth_N"/>
</dbReference>
<evidence type="ECO:0000256" key="17">
    <source>
        <dbReference type="RuleBase" id="RU003694"/>
    </source>
</evidence>
<evidence type="ECO:0000256" key="4">
    <source>
        <dbReference type="ARBA" id="ARBA00013191"/>
    </source>
</evidence>
<evidence type="ECO:0000313" key="20">
    <source>
        <dbReference type="Proteomes" id="UP000071392"/>
    </source>
</evidence>
<comment type="subcellular location">
    <subcellularLocation>
        <location evidence="1">Cytoplasm</location>
    </subcellularLocation>
</comment>
<evidence type="ECO:0000256" key="14">
    <source>
        <dbReference type="ARBA" id="ARBA00042143"/>
    </source>
</evidence>
<keyword evidence="6" id="KW-0444">Lipid biosynthesis</keyword>
<protein>
    <recommendedName>
        <fullName evidence="12">3-oxoacyl-[acyl-carrier-protein] synthase 1</fullName>
        <ecNumber evidence="4">2.3.1.41</ecNumber>
    </recommendedName>
    <alternativeName>
        <fullName evidence="13">3-oxoacyl-[acyl-carrier-protein] synthase I</fullName>
    </alternativeName>
    <alternativeName>
        <fullName evidence="14">Beta-ketoacyl-ACP synthase I</fullName>
    </alternativeName>
</protein>
<comment type="subunit">
    <text evidence="3">Homodimer.</text>
</comment>
<evidence type="ECO:0000256" key="11">
    <source>
        <dbReference type="ARBA" id="ARBA00023315"/>
    </source>
</evidence>
<sequence>MGQRVFITGLGLITSIGNDVPGVIASLRDLRHGIQLYPPFEPESVPVKVAAPVRDFDTASNDPEDWTYPAAYKIRREVIRGMAPHGVYAWCAMQQAIADAALAESDVGDNADTGLYAASGGSPQLMGHMLGRMHKLGVMRCSPLGIVAAISGTLNFNLVAHFKIKGPSCGFSSACASSTHALGYAYDDLVLGRAKRMFVVGAEDGNLDSILPFAGMRALSLSRDPATASRPFDAARDGFVGTGGAAVLVLETEAEVERRKSAGAAVSLYGEVAGWGQASDGHNVAISHPEGEGLALAMRRALAAAQLEPSAVDYINAHATSTPIGDLSEIRAIKAVFGEGGAGPKVSSTKALTGHGLSLAGAMESAFCALALREGFIPGSAHITQLDPECAGVNIPRQTLDEAPAVALNNSSGFGGANVSVVLKRASS</sequence>
<dbReference type="PROSITE" id="PS00606">
    <property type="entry name" value="KS3_1"/>
    <property type="match status" value="1"/>
</dbReference>
<keyword evidence="5" id="KW-0963">Cytoplasm</keyword>
<keyword evidence="9" id="KW-0443">Lipid metabolism</keyword>
<dbReference type="InterPro" id="IPR020841">
    <property type="entry name" value="PKS_Beta-ketoAc_synthase_dom"/>
</dbReference>
<evidence type="ECO:0000256" key="8">
    <source>
        <dbReference type="ARBA" id="ARBA00022832"/>
    </source>
</evidence>
<dbReference type="SMART" id="SM00825">
    <property type="entry name" value="PKS_KS"/>
    <property type="match status" value="1"/>
</dbReference>
<evidence type="ECO:0000256" key="2">
    <source>
        <dbReference type="ARBA" id="ARBA00008467"/>
    </source>
</evidence>
<keyword evidence="8" id="KW-0276">Fatty acid metabolism</keyword>
<dbReference type="InterPro" id="IPR000794">
    <property type="entry name" value="Beta-ketoacyl_synthase"/>
</dbReference>
<comment type="catalytic activity">
    <reaction evidence="15">
        <text>(3Z)-decenoyl-[ACP] + malonyl-[ACP] + H(+) = 3-oxo-(5Z)-dodecenoyl-[ACP] + holo-[ACP] + CO2</text>
        <dbReference type="Rhea" id="RHEA:54940"/>
        <dbReference type="Rhea" id="RHEA-COMP:9623"/>
        <dbReference type="Rhea" id="RHEA-COMP:9685"/>
        <dbReference type="Rhea" id="RHEA-COMP:9927"/>
        <dbReference type="Rhea" id="RHEA-COMP:14042"/>
        <dbReference type="ChEBI" id="CHEBI:15378"/>
        <dbReference type="ChEBI" id="CHEBI:16526"/>
        <dbReference type="ChEBI" id="CHEBI:64479"/>
        <dbReference type="ChEBI" id="CHEBI:78449"/>
        <dbReference type="ChEBI" id="CHEBI:78798"/>
        <dbReference type="ChEBI" id="CHEBI:138410"/>
    </reaction>
    <physiologicalReaction direction="left-to-right" evidence="15">
        <dbReference type="Rhea" id="RHEA:54941"/>
    </physiologicalReaction>
</comment>
<reference evidence="19 20" key="1">
    <citation type="submission" date="2016-02" db="EMBL/GenBank/DDBJ databases">
        <authorList>
            <person name="Wen L."/>
            <person name="He K."/>
            <person name="Yang H."/>
        </authorList>
    </citation>
    <scope>NUCLEOTIDE SEQUENCE [LARGE SCALE GENOMIC DNA]</scope>
    <source>
        <strain evidence="19 20">CV41</strain>
    </source>
</reference>
<dbReference type="GO" id="GO:0006633">
    <property type="term" value="P:fatty acid biosynthetic process"/>
    <property type="evidence" value="ECO:0007669"/>
    <property type="project" value="UniProtKB-KW"/>
</dbReference>
<evidence type="ECO:0000256" key="13">
    <source>
        <dbReference type="ARBA" id="ARBA00041620"/>
    </source>
</evidence>
<dbReference type="OrthoDB" id="9808669at2"/>
<evidence type="ECO:0000256" key="7">
    <source>
        <dbReference type="ARBA" id="ARBA00022679"/>
    </source>
</evidence>
<dbReference type="Pfam" id="PF02801">
    <property type="entry name" value="Ketoacyl-synt_C"/>
    <property type="match status" value="1"/>
</dbReference>
<evidence type="ECO:0000256" key="15">
    <source>
        <dbReference type="ARBA" id="ARBA00048121"/>
    </source>
</evidence>
<proteinExistence type="inferred from homology"/>
<dbReference type="InterPro" id="IPR016039">
    <property type="entry name" value="Thiolase-like"/>
</dbReference>
<evidence type="ECO:0000256" key="5">
    <source>
        <dbReference type="ARBA" id="ARBA00022490"/>
    </source>
</evidence>
<evidence type="ECO:0000256" key="9">
    <source>
        <dbReference type="ARBA" id="ARBA00023098"/>
    </source>
</evidence>
<dbReference type="STRING" id="1548208.AXK12_03410"/>
<name>A0A139SP72_9BACT</name>
<gene>
    <name evidence="19" type="ORF">AXK12_03410</name>
</gene>
<comment type="caution">
    <text evidence="19">The sequence shown here is derived from an EMBL/GenBank/DDBJ whole genome shotgun (WGS) entry which is preliminary data.</text>
</comment>
<evidence type="ECO:0000256" key="1">
    <source>
        <dbReference type="ARBA" id="ARBA00004496"/>
    </source>
</evidence>
<evidence type="ECO:0000313" key="19">
    <source>
        <dbReference type="EMBL" id="KXU36346.1"/>
    </source>
</evidence>
<dbReference type="RefSeq" id="WP_068711256.1">
    <property type="nucleotide sequence ID" value="NZ_LSZP01000027.1"/>
</dbReference>
<dbReference type="InterPro" id="IPR018201">
    <property type="entry name" value="Ketoacyl_synth_AS"/>
</dbReference>
<dbReference type="InterPro" id="IPR014031">
    <property type="entry name" value="Ketoacyl_synth_C"/>
</dbReference>
<keyword evidence="10" id="KW-0275">Fatty acid biosynthesis</keyword>
<dbReference type="EC" id="2.3.1.41" evidence="4"/>
<dbReference type="Gene3D" id="3.40.47.10">
    <property type="match status" value="2"/>
</dbReference>
<organism evidence="19 20">
    <name type="scientific">Cephaloticoccus capnophilus</name>
    <dbReference type="NCBI Taxonomy" id="1548208"/>
    <lineage>
        <taxon>Bacteria</taxon>
        <taxon>Pseudomonadati</taxon>
        <taxon>Verrucomicrobiota</taxon>
        <taxon>Opitutia</taxon>
        <taxon>Opitutales</taxon>
        <taxon>Opitutaceae</taxon>
        <taxon>Cephaloticoccus</taxon>
    </lineage>
</organism>
<comment type="similarity">
    <text evidence="2 17">Belongs to the thiolase-like superfamily. Beta-ketoacyl-ACP synthases family.</text>
</comment>
<dbReference type="PANTHER" id="PTHR11712:SF306">
    <property type="entry name" value="3-OXOACYL-[ACYL-CARRIER-PROTEIN] SYNTHASE 1"/>
    <property type="match status" value="1"/>
</dbReference>
<dbReference type="PROSITE" id="PS52004">
    <property type="entry name" value="KS3_2"/>
    <property type="match status" value="1"/>
</dbReference>
<dbReference type="CDD" id="cd00834">
    <property type="entry name" value="KAS_I_II"/>
    <property type="match status" value="1"/>
</dbReference>
<dbReference type="SUPFAM" id="SSF53901">
    <property type="entry name" value="Thiolase-like"/>
    <property type="match status" value="2"/>
</dbReference>
<dbReference type="Pfam" id="PF00109">
    <property type="entry name" value="ketoacyl-synt"/>
    <property type="match status" value="1"/>
</dbReference>
<dbReference type="Proteomes" id="UP000071392">
    <property type="component" value="Unassembled WGS sequence"/>
</dbReference>
<keyword evidence="11" id="KW-0012">Acyltransferase</keyword>
<dbReference type="PANTHER" id="PTHR11712">
    <property type="entry name" value="POLYKETIDE SYNTHASE-RELATED"/>
    <property type="match status" value="1"/>
</dbReference>
<evidence type="ECO:0000256" key="6">
    <source>
        <dbReference type="ARBA" id="ARBA00022516"/>
    </source>
</evidence>
<comment type="catalytic activity">
    <reaction evidence="16">
        <text>a fatty acyl-[ACP] + malonyl-[ACP] + H(+) = a 3-oxoacyl-[ACP] + holo-[ACP] + CO2</text>
        <dbReference type="Rhea" id="RHEA:22836"/>
        <dbReference type="Rhea" id="RHEA-COMP:9623"/>
        <dbReference type="Rhea" id="RHEA-COMP:9685"/>
        <dbReference type="Rhea" id="RHEA-COMP:9916"/>
        <dbReference type="Rhea" id="RHEA-COMP:14125"/>
        <dbReference type="ChEBI" id="CHEBI:15378"/>
        <dbReference type="ChEBI" id="CHEBI:16526"/>
        <dbReference type="ChEBI" id="CHEBI:64479"/>
        <dbReference type="ChEBI" id="CHEBI:78449"/>
        <dbReference type="ChEBI" id="CHEBI:78776"/>
        <dbReference type="ChEBI" id="CHEBI:138651"/>
        <dbReference type="EC" id="2.3.1.41"/>
    </reaction>
    <physiologicalReaction direction="left-to-right" evidence="16">
        <dbReference type="Rhea" id="RHEA:22837"/>
    </physiologicalReaction>
</comment>
<evidence type="ECO:0000259" key="18">
    <source>
        <dbReference type="PROSITE" id="PS52004"/>
    </source>
</evidence>
<evidence type="ECO:0000256" key="3">
    <source>
        <dbReference type="ARBA" id="ARBA00011738"/>
    </source>
</evidence>
<dbReference type="EMBL" id="LSZP01000027">
    <property type="protein sequence ID" value="KXU36346.1"/>
    <property type="molecule type" value="Genomic_DNA"/>
</dbReference>
<accession>A0A139SP72</accession>
<keyword evidence="7 17" id="KW-0808">Transferase</keyword>
<dbReference type="GO" id="GO:0005829">
    <property type="term" value="C:cytosol"/>
    <property type="evidence" value="ECO:0007669"/>
    <property type="project" value="TreeGrafter"/>
</dbReference>
<evidence type="ECO:0000256" key="16">
    <source>
        <dbReference type="ARBA" id="ARBA00048506"/>
    </source>
</evidence>
<keyword evidence="20" id="KW-1185">Reference proteome</keyword>
<dbReference type="AlphaFoldDB" id="A0A139SP72"/>
<evidence type="ECO:0000256" key="12">
    <source>
        <dbReference type="ARBA" id="ARBA00039450"/>
    </source>
</evidence>